<feature type="compositionally biased region" description="Basic and acidic residues" evidence="1">
    <location>
        <begin position="28"/>
        <end position="38"/>
    </location>
</feature>
<organism evidence="2 3">
    <name type="scientific">Stephania japonica</name>
    <dbReference type="NCBI Taxonomy" id="461633"/>
    <lineage>
        <taxon>Eukaryota</taxon>
        <taxon>Viridiplantae</taxon>
        <taxon>Streptophyta</taxon>
        <taxon>Embryophyta</taxon>
        <taxon>Tracheophyta</taxon>
        <taxon>Spermatophyta</taxon>
        <taxon>Magnoliopsida</taxon>
        <taxon>Ranunculales</taxon>
        <taxon>Menispermaceae</taxon>
        <taxon>Menispermoideae</taxon>
        <taxon>Cissampelideae</taxon>
        <taxon>Stephania</taxon>
    </lineage>
</organism>
<dbReference type="AlphaFoldDB" id="A0AAP0PGL6"/>
<keyword evidence="3" id="KW-1185">Reference proteome</keyword>
<evidence type="ECO:0000256" key="1">
    <source>
        <dbReference type="SAM" id="MobiDB-lite"/>
    </source>
</evidence>
<name>A0AAP0PGL6_9MAGN</name>
<feature type="region of interest" description="Disordered" evidence="1">
    <location>
        <begin position="12"/>
        <end position="45"/>
    </location>
</feature>
<gene>
    <name evidence="2" type="ORF">Sjap_003986</name>
</gene>
<evidence type="ECO:0000313" key="2">
    <source>
        <dbReference type="EMBL" id="KAK9144083.1"/>
    </source>
</evidence>
<dbReference type="EMBL" id="JBBNAE010000002">
    <property type="protein sequence ID" value="KAK9144083.1"/>
    <property type="molecule type" value="Genomic_DNA"/>
</dbReference>
<reference evidence="2 3" key="1">
    <citation type="submission" date="2024-01" db="EMBL/GenBank/DDBJ databases">
        <title>Genome assemblies of Stephania.</title>
        <authorList>
            <person name="Yang L."/>
        </authorList>
    </citation>
    <scope>NUCLEOTIDE SEQUENCE [LARGE SCALE GENOMIC DNA]</scope>
    <source>
        <strain evidence="2">QJT</strain>
        <tissue evidence="2">Leaf</tissue>
    </source>
</reference>
<comment type="caution">
    <text evidence="2">The sequence shown here is derived from an EMBL/GenBank/DDBJ whole genome shotgun (WGS) entry which is preliminary data.</text>
</comment>
<evidence type="ECO:0000313" key="3">
    <source>
        <dbReference type="Proteomes" id="UP001417504"/>
    </source>
</evidence>
<dbReference type="Proteomes" id="UP001417504">
    <property type="component" value="Unassembled WGS sequence"/>
</dbReference>
<proteinExistence type="predicted"/>
<protein>
    <submittedName>
        <fullName evidence="2">Uncharacterized protein</fullName>
    </submittedName>
</protein>
<accession>A0AAP0PGL6</accession>
<sequence>MRKGLECLTFTGRQKSDQGNPPLLHGDGGWRRDSEGTAHCRQGRAATARAGSLPLDLFVDFIWKARALPRLKCLGGQCHERNSQMPAGKQISVLEVWKQGATKW</sequence>